<dbReference type="Proteomes" id="UP001059684">
    <property type="component" value="Segment"/>
</dbReference>
<protein>
    <submittedName>
        <fullName evidence="1">Uncharacterized protein</fullName>
    </submittedName>
</protein>
<accession>A0A9E7NP94</accession>
<keyword evidence="2" id="KW-1185">Reference proteome</keyword>
<organism evidence="1 2">
    <name type="scientific">Plectonema phage JingP1</name>
    <dbReference type="NCBI Taxonomy" id="2961687"/>
    <lineage>
        <taxon>Viruses</taxon>
        <taxon>Duplodnaviria</taxon>
        <taxon>Heunggongvirae</taxon>
        <taxon>Uroviricota</taxon>
        <taxon>Caudoviricetes</taxon>
        <taxon>Saffermanviridae</taxon>
        <taxon>Morrisvirus</taxon>
        <taxon>Morrisvirus JingP1</taxon>
    </lineage>
</organism>
<sequence length="100" mass="11110">MFINSLTGNNLDMVAWTTMHGASDPNPNNGMWVRDYGSYGVFVTREPDGFVATVMHANYADIAVRIVFVAVPETLEFRRITQESAKAIENLGVTRDQAQT</sequence>
<evidence type="ECO:0000313" key="1">
    <source>
        <dbReference type="EMBL" id="UTQ79803.1"/>
    </source>
</evidence>
<proteinExistence type="predicted"/>
<reference evidence="1" key="1">
    <citation type="submission" date="2022-06" db="EMBL/GenBank/DDBJ databases">
        <authorList>
            <person name="He X."/>
            <person name="Cao L."/>
            <person name="Zhang S."/>
            <person name="Xiao J."/>
            <person name="Tong Y."/>
        </authorList>
    </citation>
    <scope>NUCLEOTIDE SEQUENCE</scope>
</reference>
<name>A0A9E7NP94_9CAUD</name>
<evidence type="ECO:0000313" key="2">
    <source>
        <dbReference type="Proteomes" id="UP001059684"/>
    </source>
</evidence>
<dbReference type="EMBL" id="ON677538">
    <property type="protein sequence ID" value="UTQ79803.1"/>
    <property type="molecule type" value="Genomic_DNA"/>
</dbReference>